<name>K1SSW0_9ZZZZ</name>
<dbReference type="InterPro" id="IPR003775">
    <property type="entry name" value="Flagellar_assembly_factor_FliW"/>
</dbReference>
<dbReference type="HAMAP" id="MF_01185">
    <property type="entry name" value="FliW"/>
    <property type="match status" value="1"/>
</dbReference>
<accession>K1SSW0</accession>
<dbReference type="Pfam" id="PF02623">
    <property type="entry name" value="FliW"/>
    <property type="match status" value="1"/>
</dbReference>
<keyword evidence="4" id="KW-0969">Cilium</keyword>
<keyword evidence="2" id="KW-1005">Bacterial flagellum biogenesis</keyword>
<sequence length="146" mass="16387">SMEIMTRDFGKVNVDESKIFNFPSGLLSFEECRQFALLSPLGDGVYPMWLQSTENVTPCFIVFDPAIIDGAYKITLNSSEKKLLKIDDSSNVRCLSIAVVPEDYKKTTVNMKCPIVINSDENLAAQVILPEKYEIRLPIYVDKGAK</sequence>
<evidence type="ECO:0000256" key="2">
    <source>
        <dbReference type="ARBA" id="ARBA00022795"/>
    </source>
</evidence>
<dbReference type="InterPro" id="IPR024046">
    <property type="entry name" value="Flagellar_assmbl_FliW_dom_sf"/>
</dbReference>
<keyword evidence="4" id="KW-0282">Flagellum</keyword>
<gene>
    <name evidence="4" type="ORF">OBE_10795</name>
</gene>
<dbReference type="SUPFAM" id="SSF141457">
    <property type="entry name" value="BH3618-like"/>
    <property type="match status" value="1"/>
</dbReference>
<dbReference type="GO" id="GO:0044780">
    <property type="term" value="P:bacterial-type flagellum assembly"/>
    <property type="evidence" value="ECO:0007669"/>
    <property type="project" value="InterPro"/>
</dbReference>
<reference evidence="4" key="1">
    <citation type="journal article" date="2013" name="Environ. Microbiol.">
        <title>Microbiota from the distal guts of lean and obese adolescents exhibit partial functional redundancy besides clear differences in community structure.</title>
        <authorList>
            <person name="Ferrer M."/>
            <person name="Ruiz A."/>
            <person name="Lanza F."/>
            <person name="Haange S.B."/>
            <person name="Oberbach A."/>
            <person name="Till H."/>
            <person name="Bargiela R."/>
            <person name="Campoy C."/>
            <person name="Segura M.T."/>
            <person name="Richter M."/>
            <person name="von Bergen M."/>
            <person name="Seifert J."/>
            <person name="Suarez A."/>
        </authorList>
    </citation>
    <scope>NUCLEOTIDE SEQUENCE</scope>
</reference>
<evidence type="ECO:0000313" key="4">
    <source>
        <dbReference type="EMBL" id="EKC56960.1"/>
    </source>
</evidence>
<proteinExistence type="inferred from homology"/>
<dbReference type="PANTHER" id="PTHR39190">
    <property type="entry name" value="FLAGELLAR ASSEMBLY FACTOR FLIW"/>
    <property type="match status" value="1"/>
</dbReference>
<organism evidence="4">
    <name type="scientific">human gut metagenome</name>
    <dbReference type="NCBI Taxonomy" id="408170"/>
    <lineage>
        <taxon>unclassified sequences</taxon>
        <taxon>metagenomes</taxon>
        <taxon>organismal metagenomes</taxon>
    </lineage>
</organism>
<protein>
    <submittedName>
        <fullName evidence="4">Flagellar assembly factor FliW</fullName>
    </submittedName>
</protein>
<dbReference type="PANTHER" id="PTHR39190:SF1">
    <property type="entry name" value="FLAGELLAR ASSEMBLY FACTOR FLIW"/>
    <property type="match status" value="1"/>
</dbReference>
<feature type="non-terminal residue" evidence="4">
    <location>
        <position position="1"/>
    </location>
</feature>
<evidence type="ECO:0000256" key="3">
    <source>
        <dbReference type="ARBA" id="ARBA00022845"/>
    </source>
</evidence>
<dbReference type="Gene3D" id="2.30.290.10">
    <property type="entry name" value="BH3618-like"/>
    <property type="match status" value="1"/>
</dbReference>
<keyword evidence="4" id="KW-0966">Cell projection</keyword>
<dbReference type="GO" id="GO:0006417">
    <property type="term" value="P:regulation of translation"/>
    <property type="evidence" value="ECO:0007669"/>
    <property type="project" value="UniProtKB-KW"/>
</dbReference>
<keyword evidence="3" id="KW-0810">Translation regulation</keyword>
<dbReference type="EMBL" id="AJWZ01007417">
    <property type="protein sequence ID" value="EKC56960.1"/>
    <property type="molecule type" value="Genomic_DNA"/>
</dbReference>
<keyword evidence="1" id="KW-0963">Cytoplasm</keyword>
<dbReference type="AlphaFoldDB" id="K1SSW0"/>
<comment type="caution">
    <text evidence="4">The sequence shown here is derived from an EMBL/GenBank/DDBJ whole genome shotgun (WGS) entry which is preliminary data.</text>
</comment>
<evidence type="ECO:0000256" key="1">
    <source>
        <dbReference type="ARBA" id="ARBA00022490"/>
    </source>
</evidence>